<keyword evidence="1" id="KW-0732">Signal</keyword>
<keyword evidence="2" id="KW-0489">Methyltransferase</keyword>
<dbReference type="GO" id="GO:0008168">
    <property type="term" value="F:methyltransferase activity"/>
    <property type="evidence" value="ECO:0007669"/>
    <property type="project" value="UniProtKB-KW"/>
</dbReference>
<evidence type="ECO:0000256" key="1">
    <source>
        <dbReference type="SAM" id="SignalP"/>
    </source>
</evidence>
<dbReference type="OrthoDB" id="8289976at2759"/>
<sequence>MVFKKQVVLALAATCLVFLALHQQCNARPECIVKCVMGKIGLMDNSSMVSTATVQNFMTTMDIPEEAHDLGHFLAEDCVNEHASKLDPAQPFCESYGDFTMCMQTVFGNFAEKANCQPNLPG</sequence>
<dbReference type="InterPro" id="IPR036728">
    <property type="entry name" value="PBP_GOBP_sf"/>
</dbReference>
<dbReference type="EMBL" id="LNIX01000036">
    <property type="protein sequence ID" value="OXA40007.1"/>
    <property type="molecule type" value="Genomic_DNA"/>
</dbReference>
<evidence type="ECO:0000313" key="3">
    <source>
        <dbReference type="Proteomes" id="UP000198287"/>
    </source>
</evidence>
<comment type="caution">
    <text evidence="2">The sequence shown here is derived from an EMBL/GenBank/DDBJ whole genome shotgun (WGS) entry which is preliminary data.</text>
</comment>
<dbReference type="GO" id="GO:0005549">
    <property type="term" value="F:odorant binding"/>
    <property type="evidence" value="ECO:0007669"/>
    <property type="project" value="InterPro"/>
</dbReference>
<keyword evidence="2" id="KW-0808">Transferase</keyword>
<organism evidence="2 3">
    <name type="scientific">Folsomia candida</name>
    <name type="common">Springtail</name>
    <dbReference type="NCBI Taxonomy" id="158441"/>
    <lineage>
        <taxon>Eukaryota</taxon>
        <taxon>Metazoa</taxon>
        <taxon>Ecdysozoa</taxon>
        <taxon>Arthropoda</taxon>
        <taxon>Hexapoda</taxon>
        <taxon>Collembola</taxon>
        <taxon>Entomobryomorpha</taxon>
        <taxon>Isotomoidea</taxon>
        <taxon>Isotomidae</taxon>
        <taxon>Proisotominae</taxon>
        <taxon>Folsomia</taxon>
    </lineage>
</organism>
<dbReference type="SUPFAM" id="SSF47565">
    <property type="entry name" value="Insect pheromone/odorant-binding proteins"/>
    <property type="match status" value="1"/>
</dbReference>
<protein>
    <submittedName>
        <fullName evidence="2">Ribosomal RNA large subunit methyltransferase G</fullName>
    </submittedName>
</protein>
<gene>
    <name evidence="2" type="ORF">Fcan01_25369</name>
</gene>
<name>A0A226D5I2_FOLCA</name>
<dbReference type="AlphaFoldDB" id="A0A226D5I2"/>
<feature type="chain" id="PRO_5013347816" evidence="1">
    <location>
        <begin position="28"/>
        <end position="122"/>
    </location>
</feature>
<evidence type="ECO:0000313" key="2">
    <source>
        <dbReference type="EMBL" id="OXA40007.1"/>
    </source>
</evidence>
<dbReference type="Gene3D" id="1.10.238.20">
    <property type="entry name" value="Pheromone/general odorant binding protein domain"/>
    <property type="match status" value="1"/>
</dbReference>
<feature type="signal peptide" evidence="1">
    <location>
        <begin position="1"/>
        <end position="27"/>
    </location>
</feature>
<dbReference type="GO" id="GO:0032259">
    <property type="term" value="P:methylation"/>
    <property type="evidence" value="ECO:0007669"/>
    <property type="project" value="UniProtKB-KW"/>
</dbReference>
<accession>A0A226D5I2</accession>
<keyword evidence="3" id="KW-1185">Reference proteome</keyword>
<reference evidence="2 3" key="1">
    <citation type="submission" date="2015-12" db="EMBL/GenBank/DDBJ databases">
        <title>The genome of Folsomia candida.</title>
        <authorList>
            <person name="Faddeeva A."/>
            <person name="Derks M.F."/>
            <person name="Anvar Y."/>
            <person name="Smit S."/>
            <person name="Van Straalen N."/>
            <person name="Roelofs D."/>
        </authorList>
    </citation>
    <scope>NUCLEOTIDE SEQUENCE [LARGE SCALE GENOMIC DNA]</scope>
    <source>
        <strain evidence="2 3">VU population</strain>
        <tissue evidence="2">Whole body</tissue>
    </source>
</reference>
<dbReference type="Proteomes" id="UP000198287">
    <property type="component" value="Unassembled WGS sequence"/>
</dbReference>
<proteinExistence type="predicted"/>